<protein>
    <recommendedName>
        <fullName evidence="3">beta-galactosidase</fullName>
        <ecNumber evidence="3">3.2.1.23</ecNumber>
    </recommendedName>
</protein>
<dbReference type="GO" id="GO:0004565">
    <property type="term" value="F:beta-galactosidase activity"/>
    <property type="evidence" value="ECO:0007669"/>
    <property type="project" value="UniProtKB-EC"/>
</dbReference>
<evidence type="ECO:0000256" key="4">
    <source>
        <dbReference type="ARBA" id="ARBA00022729"/>
    </source>
</evidence>
<dbReference type="FunFam" id="3.20.20.80:FF:000006">
    <property type="entry name" value="Beta-galactosidase"/>
    <property type="match status" value="1"/>
</dbReference>
<dbReference type="PANTHER" id="PTHR23421">
    <property type="entry name" value="BETA-GALACTOSIDASE RELATED"/>
    <property type="match status" value="1"/>
</dbReference>
<reference evidence="10" key="1">
    <citation type="journal article" name="BMC Genomics">
        <title>Genome-wide in silico identification and expression analysis of beta-galactosidase family members in sweetpotato [Ipomoea batatas (L.) Lam].</title>
        <authorList>
            <person name="Hou F."/>
            <person name="Du T."/>
            <person name="Qin Z."/>
            <person name="Xu T."/>
            <person name="Li A."/>
            <person name="Dong S."/>
            <person name="Ma D."/>
            <person name="Li Z."/>
            <person name="Wang Q."/>
            <person name="Zhang L."/>
        </authorList>
    </citation>
    <scope>NUCLEOTIDE SEQUENCE</scope>
</reference>
<dbReference type="EMBL" id="MW566720">
    <property type="protein sequence ID" value="QSM07473.1"/>
    <property type="molecule type" value="mRNA"/>
</dbReference>
<dbReference type="Pfam" id="PF02140">
    <property type="entry name" value="SUEL_Lectin"/>
    <property type="match status" value="1"/>
</dbReference>
<dbReference type="Pfam" id="PF21467">
    <property type="entry name" value="BetaGal_gal-bd"/>
    <property type="match status" value="1"/>
</dbReference>
<dbReference type="Pfam" id="PF17834">
    <property type="entry name" value="GHD"/>
    <property type="match status" value="1"/>
</dbReference>
<dbReference type="FunFam" id="2.60.120.260:FF:000142">
    <property type="entry name" value="Beta-galactosidase"/>
    <property type="match status" value="1"/>
</dbReference>
<evidence type="ECO:0000259" key="9">
    <source>
        <dbReference type="PROSITE" id="PS50228"/>
    </source>
</evidence>
<dbReference type="GO" id="GO:0030246">
    <property type="term" value="F:carbohydrate binding"/>
    <property type="evidence" value="ECO:0007669"/>
    <property type="project" value="InterPro"/>
</dbReference>
<dbReference type="GO" id="GO:0005975">
    <property type="term" value="P:carbohydrate metabolic process"/>
    <property type="evidence" value="ECO:0007669"/>
    <property type="project" value="InterPro"/>
</dbReference>
<dbReference type="Gene3D" id="3.20.20.80">
    <property type="entry name" value="Glycosidases"/>
    <property type="match status" value="1"/>
</dbReference>
<evidence type="ECO:0000256" key="2">
    <source>
        <dbReference type="ARBA" id="ARBA00009809"/>
    </source>
</evidence>
<dbReference type="AlphaFoldDB" id="A0A899J948"/>
<feature type="signal peptide" evidence="8">
    <location>
        <begin position="1"/>
        <end position="25"/>
    </location>
</feature>
<name>A0A899J948_IPOBA</name>
<dbReference type="PRINTS" id="PR00742">
    <property type="entry name" value="GLHYDRLASE35"/>
</dbReference>
<sequence>MASFLTSFLALALTIFSYNLPFNDALQVTYDNRALKINGQRKLIISGSIHYPRSTAQMWPSLIKKAKEGGVNTIETYVFWNAHEPNYREYDFSGNKDLVQFLKAIKNEGLYTMLRIGPYVCAEWNFGGFPVWLHNMPNTTLRTNNAVFMREMGIFTKKIVDMVKGEKLFASQGGNIILAQIENEYGNIISHYGEEGKKYINWCADFALSLNIGVPWIMCQEDDAPKTMINTCNGFYCDQFWPKNNNPKFWTENWSGWFKNWGDRDPHRPAEDLAFAVARFFQYGGSLQNYYMYHGGTNFGRTSGGPYIATTYDYNAPLDEYGNVNQPKWGHLKELHNLLYSLEDVLLYGNATNTDYGRMMSSTVYEYKGKKVCFLGNANDKDDITITFEGKNYTTPAWSVTILPDCKTEVYNTARVNAQTTVMVKKLSEGPLKWSYRPETVMHLKFGDKDQSSVLIDALDAKQLFDQKTVTNDTTDYLWYMTSFKVDENSPILGQELTLQVNTKSHVLHAFFNNKHIGSQWAQDDGKFEFSFQRNVKIREDINTISLLSETVGLPNYGEFFEKVGQGVVGPVKIVEPNGEGLDLSKNTWTYMVGLHGISKGLFELDDRNKLTWHTSDFQTDRMFIWYKTFFKTPAGEDSVVLDLKGMGKGVAWVNGHNIGRYWPSFLAKADGCPQCDYRGNYGGSKCGAGCGKPSQRWYHVPRSFLRKGNNQLVLFEEMGGRPQEVRVQTVTVGTICANVEEGNTLELSCQGGGRKISKINFASFGEPKGSCGSFETSHCDATNAMPVIQSACVGKEKCTLHVSDALFATTTCSKSKRRLAVEATC</sequence>
<dbReference type="InterPro" id="IPR041392">
    <property type="entry name" value="GHD"/>
</dbReference>
<proteinExistence type="evidence at transcript level"/>
<evidence type="ECO:0000256" key="6">
    <source>
        <dbReference type="ARBA" id="ARBA00023295"/>
    </source>
</evidence>
<dbReference type="PROSITE" id="PS50228">
    <property type="entry name" value="SUEL_LECTIN"/>
    <property type="match status" value="1"/>
</dbReference>
<evidence type="ECO:0000256" key="3">
    <source>
        <dbReference type="ARBA" id="ARBA00012756"/>
    </source>
</evidence>
<dbReference type="InterPro" id="IPR001944">
    <property type="entry name" value="Glycoside_Hdrlase_35"/>
</dbReference>
<dbReference type="Pfam" id="PF01301">
    <property type="entry name" value="Glyco_hydro_35"/>
    <property type="match status" value="1"/>
</dbReference>
<keyword evidence="6" id="KW-0326">Glycosidase</keyword>
<keyword evidence="5" id="KW-0378">Hydrolase</keyword>
<gene>
    <name evidence="10" type="primary">bgal7</name>
</gene>
<feature type="domain" description="SUEL-type lectin" evidence="9">
    <location>
        <begin position="740"/>
        <end position="826"/>
    </location>
</feature>
<dbReference type="InterPro" id="IPR031330">
    <property type="entry name" value="Gly_Hdrlase_35_cat"/>
</dbReference>
<organism evidence="10">
    <name type="scientific">Ipomoea batatas</name>
    <name type="common">Sweet potato</name>
    <name type="synonym">Convolvulus batatas</name>
    <dbReference type="NCBI Taxonomy" id="4120"/>
    <lineage>
        <taxon>Eukaryota</taxon>
        <taxon>Viridiplantae</taxon>
        <taxon>Streptophyta</taxon>
        <taxon>Embryophyta</taxon>
        <taxon>Tracheophyta</taxon>
        <taxon>Spermatophyta</taxon>
        <taxon>Magnoliopsida</taxon>
        <taxon>eudicotyledons</taxon>
        <taxon>Gunneridae</taxon>
        <taxon>Pentapetalae</taxon>
        <taxon>asterids</taxon>
        <taxon>lamiids</taxon>
        <taxon>Solanales</taxon>
        <taxon>Convolvulaceae</taxon>
        <taxon>Ipomoeeae</taxon>
        <taxon>Ipomoea</taxon>
    </lineage>
</organism>
<dbReference type="Gene3D" id="2.60.120.260">
    <property type="entry name" value="Galactose-binding domain-like"/>
    <property type="match status" value="1"/>
</dbReference>
<dbReference type="EC" id="3.2.1.23" evidence="3"/>
<dbReference type="InterPro" id="IPR008979">
    <property type="entry name" value="Galactose-bd-like_sf"/>
</dbReference>
<evidence type="ECO:0000256" key="7">
    <source>
        <dbReference type="RuleBase" id="RU003679"/>
    </source>
</evidence>
<dbReference type="SUPFAM" id="SSF49785">
    <property type="entry name" value="Galactose-binding domain-like"/>
    <property type="match status" value="2"/>
</dbReference>
<comment type="catalytic activity">
    <reaction evidence="1">
        <text>Hydrolysis of terminal non-reducing beta-D-galactose residues in beta-D-galactosides.</text>
        <dbReference type="EC" id="3.2.1.23"/>
    </reaction>
</comment>
<evidence type="ECO:0000256" key="8">
    <source>
        <dbReference type="SAM" id="SignalP"/>
    </source>
</evidence>
<dbReference type="CDD" id="cd22842">
    <property type="entry name" value="Gal_Rha_Lectin_BGal"/>
    <property type="match status" value="1"/>
</dbReference>
<dbReference type="InterPro" id="IPR043159">
    <property type="entry name" value="Lectin_gal-bd_sf"/>
</dbReference>
<evidence type="ECO:0000256" key="1">
    <source>
        <dbReference type="ARBA" id="ARBA00001412"/>
    </source>
</evidence>
<feature type="chain" id="PRO_5033043308" description="beta-galactosidase" evidence="8">
    <location>
        <begin position="26"/>
        <end position="826"/>
    </location>
</feature>
<accession>A0A899J948</accession>
<comment type="similarity">
    <text evidence="2 7">Belongs to the glycosyl hydrolase 35 family.</text>
</comment>
<evidence type="ECO:0000256" key="5">
    <source>
        <dbReference type="ARBA" id="ARBA00022801"/>
    </source>
</evidence>
<dbReference type="InterPro" id="IPR000922">
    <property type="entry name" value="Lectin_gal-bd_dom"/>
</dbReference>
<keyword evidence="4 8" id="KW-0732">Signal</keyword>
<dbReference type="SUPFAM" id="SSF51445">
    <property type="entry name" value="(Trans)glycosidases"/>
    <property type="match status" value="1"/>
</dbReference>
<dbReference type="InterPro" id="IPR048913">
    <property type="entry name" value="BetaGal_gal-bd"/>
</dbReference>
<evidence type="ECO:0000313" key="10">
    <source>
        <dbReference type="EMBL" id="QSM07473.1"/>
    </source>
</evidence>
<dbReference type="InterPro" id="IPR017853">
    <property type="entry name" value="GH"/>
</dbReference>
<dbReference type="Gene3D" id="2.60.120.740">
    <property type="match status" value="1"/>
</dbReference>